<reference evidence="1 2" key="1">
    <citation type="journal article" date="2013" name="Genome Announc.">
        <title>Genome Sequence of the Extreme Obligate Alkaliphile Bacillus marmarensis Strain DSM 21297.</title>
        <authorList>
            <person name="Wernick D.G."/>
            <person name="Choi K.Y."/>
            <person name="Tat C.A."/>
            <person name="Lafontaine Rivera J.G."/>
            <person name="Liao J.C."/>
        </authorList>
    </citation>
    <scope>NUCLEOTIDE SEQUENCE [LARGE SCALE GENOMIC DNA]</scope>
    <source>
        <strain evidence="1 2">DSM 21297</strain>
    </source>
</reference>
<name>U6SPR0_9BACI</name>
<evidence type="ECO:0000313" key="2">
    <source>
        <dbReference type="Proteomes" id="UP000017170"/>
    </source>
</evidence>
<organism evidence="1 2">
    <name type="scientific">Alkalihalophilus marmarensis DSM 21297</name>
    <dbReference type="NCBI Taxonomy" id="1188261"/>
    <lineage>
        <taxon>Bacteria</taxon>
        <taxon>Bacillati</taxon>
        <taxon>Bacillota</taxon>
        <taxon>Bacilli</taxon>
        <taxon>Bacillales</taxon>
        <taxon>Bacillaceae</taxon>
        <taxon>Alkalihalophilus</taxon>
    </lineage>
</organism>
<evidence type="ECO:0000313" key="1">
    <source>
        <dbReference type="EMBL" id="ERN52870.1"/>
    </source>
</evidence>
<comment type="caution">
    <text evidence="1">The sequence shown here is derived from an EMBL/GenBank/DDBJ whole genome shotgun (WGS) entry which is preliminary data.</text>
</comment>
<dbReference type="EMBL" id="ATAE01000031">
    <property type="protein sequence ID" value="ERN52870.1"/>
    <property type="molecule type" value="Genomic_DNA"/>
</dbReference>
<proteinExistence type="predicted"/>
<keyword evidence="2" id="KW-1185">Reference proteome</keyword>
<accession>U6SPR0</accession>
<protein>
    <submittedName>
        <fullName evidence="1">Uncharacterized protein</fullName>
    </submittedName>
</protein>
<dbReference type="AlphaFoldDB" id="U6SPR0"/>
<gene>
    <name evidence="1" type="ORF">A33I_14400</name>
</gene>
<sequence length="29" mass="3747">MFLFIRASFFFLLLFYVYESIKEEKIEHW</sequence>
<dbReference type="Proteomes" id="UP000017170">
    <property type="component" value="Unassembled WGS sequence"/>
</dbReference>